<evidence type="ECO:0000313" key="11">
    <source>
        <dbReference type="EMBL" id="MCX2981335.1"/>
    </source>
</evidence>
<evidence type="ECO:0000256" key="6">
    <source>
        <dbReference type="ARBA" id="ARBA00022801"/>
    </source>
</evidence>
<dbReference type="Gene3D" id="3.90.79.20">
    <property type="match status" value="1"/>
</dbReference>
<dbReference type="PANTHER" id="PTHR42904">
    <property type="entry name" value="NUDIX HYDROLASE, NUDC SUBFAMILY"/>
    <property type="match status" value="1"/>
</dbReference>
<comment type="cofactor">
    <cofactor evidence="2">
        <name>Zn(2+)</name>
        <dbReference type="ChEBI" id="CHEBI:29105"/>
    </cofactor>
</comment>
<dbReference type="RefSeq" id="WP_279245336.1">
    <property type="nucleotide sequence ID" value="NZ_SHNN01000002.1"/>
</dbReference>
<comment type="cofactor">
    <cofactor evidence="1">
        <name>Mg(2+)</name>
        <dbReference type="ChEBI" id="CHEBI:18420"/>
    </cofactor>
</comment>
<dbReference type="EC" id="3.6.1.22" evidence="4"/>
<dbReference type="PROSITE" id="PS00893">
    <property type="entry name" value="NUDIX_BOX"/>
    <property type="match status" value="1"/>
</dbReference>
<dbReference type="EMBL" id="SHNN01000002">
    <property type="protein sequence ID" value="MCX2981335.1"/>
    <property type="molecule type" value="Genomic_DNA"/>
</dbReference>
<sequence length="275" mass="31242">MFEPDHKEPENVDDAHYFVFHGDNLVTDNRASDPCLLPRNEIRFLSPAPVRQQFLGYWHGKPCYARELDHNTPLGVDHYQASNLYSILGRVSDEMFALAGRAQQMLAWERDNRFCGRCGENMGSHESDRAKVCKPCRSIIYPRISPCIIVLITRGPDMLLARNANFPIEMFSTLAGFIEAGETVEECLVREVKEEVGVDVTNIRYFNSQSWPFPNQLMLGFFAEYDGGEIVCEDEEIAEAHWFSPDKLPTIPPVHSISGQLIRHHIDNQAATGRS</sequence>
<dbReference type="Pfam" id="PF09297">
    <property type="entry name" value="Zn_ribbon_NUD"/>
    <property type="match status" value="1"/>
</dbReference>
<accession>A0ABT3THS8</accession>
<feature type="domain" description="Nudix hydrolase" evidence="10">
    <location>
        <begin position="142"/>
        <end position="267"/>
    </location>
</feature>
<dbReference type="PROSITE" id="PS51462">
    <property type="entry name" value="NUDIX"/>
    <property type="match status" value="1"/>
</dbReference>
<keyword evidence="12" id="KW-1185">Reference proteome</keyword>
<comment type="similarity">
    <text evidence="3">Belongs to the Nudix hydrolase family. NudC subfamily.</text>
</comment>
<keyword evidence="5" id="KW-0479">Metal-binding</keyword>
<dbReference type="InterPro" id="IPR015797">
    <property type="entry name" value="NUDIX_hydrolase-like_dom_sf"/>
</dbReference>
<evidence type="ECO:0000256" key="3">
    <source>
        <dbReference type="ARBA" id="ARBA00009595"/>
    </source>
</evidence>
<evidence type="ECO:0000256" key="4">
    <source>
        <dbReference type="ARBA" id="ARBA00012381"/>
    </source>
</evidence>
<dbReference type="InterPro" id="IPR015376">
    <property type="entry name" value="Znr_NADH_PPase"/>
</dbReference>
<evidence type="ECO:0000256" key="1">
    <source>
        <dbReference type="ARBA" id="ARBA00001946"/>
    </source>
</evidence>
<dbReference type="InterPro" id="IPR015375">
    <property type="entry name" value="NADH_PPase-like_N"/>
</dbReference>
<comment type="caution">
    <text evidence="11">The sequence shown here is derived from an EMBL/GenBank/DDBJ whole genome shotgun (WGS) entry which is preliminary data.</text>
</comment>
<dbReference type="SUPFAM" id="SSF55811">
    <property type="entry name" value="Nudix"/>
    <property type="match status" value="2"/>
</dbReference>
<evidence type="ECO:0000256" key="5">
    <source>
        <dbReference type="ARBA" id="ARBA00022723"/>
    </source>
</evidence>
<dbReference type="PANTHER" id="PTHR42904:SF6">
    <property type="entry name" value="NAD-CAPPED RNA HYDROLASE NUDT12"/>
    <property type="match status" value="1"/>
</dbReference>
<protein>
    <recommendedName>
        <fullName evidence="4">NAD(+) diphosphatase</fullName>
        <ecNumber evidence="4">3.6.1.22</ecNumber>
    </recommendedName>
</protein>
<keyword evidence="7" id="KW-0460">Magnesium</keyword>
<evidence type="ECO:0000256" key="9">
    <source>
        <dbReference type="ARBA" id="ARBA00023679"/>
    </source>
</evidence>
<proteinExistence type="inferred from homology"/>
<keyword evidence="8" id="KW-0520">NAD</keyword>
<reference evidence="11" key="1">
    <citation type="submission" date="2019-02" db="EMBL/GenBank/DDBJ databases">
        <authorList>
            <person name="Li S.-H."/>
        </authorList>
    </citation>
    <scope>NUCLEOTIDE SEQUENCE</scope>
    <source>
        <strain evidence="11">IMCC14734</strain>
    </source>
</reference>
<name>A0ABT3THS8_9GAMM</name>
<dbReference type="InterPro" id="IPR000086">
    <property type="entry name" value="NUDIX_hydrolase_dom"/>
</dbReference>
<evidence type="ECO:0000313" key="12">
    <source>
        <dbReference type="Proteomes" id="UP001143362"/>
    </source>
</evidence>
<keyword evidence="6 11" id="KW-0378">Hydrolase</keyword>
<dbReference type="CDD" id="cd03429">
    <property type="entry name" value="NUDIX_NADH_pyrophosphatase_Nudt13"/>
    <property type="match status" value="1"/>
</dbReference>
<dbReference type="Pfam" id="PF00293">
    <property type="entry name" value="NUDIX"/>
    <property type="match status" value="1"/>
</dbReference>
<dbReference type="GO" id="GO:0016787">
    <property type="term" value="F:hydrolase activity"/>
    <property type="evidence" value="ECO:0007669"/>
    <property type="project" value="UniProtKB-KW"/>
</dbReference>
<dbReference type="InterPro" id="IPR049734">
    <property type="entry name" value="NudC-like_C"/>
</dbReference>
<dbReference type="InterPro" id="IPR050241">
    <property type="entry name" value="NAD-cap_RNA_hydrolase_NudC"/>
</dbReference>
<dbReference type="InterPro" id="IPR020084">
    <property type="entry name" value="NUDIX_hydrolase_CS"/>
</dbReference>
<evidence type="ECO:0000256" key="7">
    <source>
        <dbReference type="ARBA" id="ARBA00022842"/>
    </source>
</evidence>
<evidence type="ECO:0000256" key="2">
    <source>
        <dbReference type="ARBA" id="ARBA00001947"/>
    </source>
</evidence>
<gene>
    <name evidence="11" type="ORF">EYC98_10710</name>
</gene>
<evidence type="ECO:0000256" key="8">
    <source>
        <dbReference type="ARBA" id="ARBA00023027"/>
    </source>
</evidence>
<dbReference type="Proteomes" id="UP001143362">
    <property type="component" value="Unassembled WGS sequence"/>
</dbReference>
<organism evidence="11 12">
    <name type="scientific">Candidatus Litorirhabdus singularis</name>
    <dbReference type="NCBI Taxonomy" id="2518993"/>
    <lineage>
        <taxon>Bacteria</taxon>
        <taxon>Pseudomonadati</taxon>
        <taxon>Pseudomonadota</taxon>
        <taxon>Gammaproteobacteria</taxon>
        <taxon>Cellvibrionales</taxon>
        <taxon>Halieaceae</taxon>
        <taxon>Candidatus Litorirhabdus</taxon>
    </lineage>
</organism>
<evidence type="ECO:0000259" key="10">
    <source>
        <dbReference type="PROSITE" id="PS51462"/>
    </source>
</evidence>
<dbReference type="Pfam" id="PF09296">
    <property type="entry name" value="NUDIX-like"/>
    <property type="match status" value="1"/>
</dbReference>
<dbReference type="Gene3D" id="3.90.79.10">
    <property type="entry name" value="Nucleoside Triphosphate Pyrophosphohydrolase"/>
    <property type="match status" value="1"/>
</dbReference>
<dbReference type="NCBIfam" id="NF001299">
    <property type="entry name" value="PRK00241.1"/>
    <property type="match status" value="1"/>
</dbReference>
<comment type="catalytic activity">
    <reaction evidence="9">
        <text>a 5'-end NAD(+)-phospho-ribonucleoside in mRNA + H2O = a 5'-end phospho-adenosine-phospho-ribonucleoside in mRNA + beta-nicotinamide D-ribonucleotide + 2 H(+)</text>
        <dbReference type="Rhea" id="RHEA:60876"/>
        <dbReference type="Rhea" id="RHEA-COMP:15698"/>
        <dbReference type="Rhea" id="RHEA-COMP:15719"/>
        <dbReference type="ChEBI" id="CHEBI:14649"/>
        <dbReference type="ChEBI" id="CHEBI:15377"/>
        <dbReference type="ChEBI" id="CHEBI:15378"/>
        <dbReference type="ChEBI" id="CHEBI:144029"/>
        <dbReference type="ChEBI" id="CHEBI:144051"/>
    </reaction>
    <physiologicalReaction direction="left-to-right" evidence="9">
        <dbReference type="Rhea" id="RHEA:60877"/>
    </physiologicalReaction>
</comment>